<proteinExistence type="predicted"/>
<evidence type="ECO:0000313" key="2">
    <source>
        <dbReference type="Proteomes" id="UP001597018"/>
    </source>
</evidence>
<sequence>MMTQRARNAVRLGGRVLAVVLVLLAAGCGREFGETGSQQRHGVSTSLADLQTKITLIRHDPCYTREPHTVYRDCAGRYMTQLRNVGLAARGDVSDQPAVAEHVNPLATTIVNTTADFTAQRCDAQTSDPNRCAADLRTINTSLDDLATTLGRLPAPATTSHP</sequence>
<protein>
    <recommendedName>
        <fullName evidence="3">Lipoprotein</fullName>
    </recommendedName>
</protein>
<dbReference type="RefSeq" id="WP_263253044.1">
    <property type="nucleotide sequence ID" value="NZ_BAABLT010000010.1"/>
</dbReference>
<accession>A0ABW3FSK7</accession>
<name>A0ABW3FSK7_9PSEU</name>
<dbReference type="EMBL" id="JBHTIW010000012">
    <property type="protein sequence ID" value="MFD0921347.1"/>
    <property type="molecule type" value="Genomic_DNA"/>
</dbReference>
<dbReference type="Proteomes" id="UP001597018">
    <property type="component" value="Unassembled WGS sequence"/>
</dbReference>
<evidence type="ECO:0008006" key="3">
    <source>
        <dbReference type="Google" id="ProtNLM"/>
    </source>
</evidence>
<comment type="caution">
    <text evidence="1">The sequence shown here is derived from an EMBL/GenBank/DDBJ whole genome shotgun (WGS) entry which is preliminary data.</text>
</comment>
<keyword evidence="2" id="KW-1185">Reference proteome</keyword>
<gene>
    <name evidence="1" type="ORF">ACFQ16_16500</name>
</gene>
<reference evidence="2" key="1">
    <citation type="journal article" date="2019" name="Int. J. Syst. Evol. Microbiol.">
        <title>The Global Catalogue of Microorganisms (GCM) 10K type strain sequencing project: providing services to taxonomists for standard genome sequencing and annotation.</title>
        <authorList>
            <consortium name="The Broad Institute Genomics Platform"/>
            <consortium name="The Broad Institute Genome Sequencing Center for Infectious Disease"/>
            <person name="Wu L."/>
            <person name="Ma J."/>
        </authorList>
    </citation>
    <scope>NUCLEOTIDE SEQUENCE [LARGE SCALE GENOMIC DNA]</scope>
    <source>
        <strain evidence="2">CCUG 56401</strain>
    </source>
</reference>
<dbReference type="PROSITE" id="PS51257">
    <property type="entry name" value="PROKAR_LIPOPROTEIN"/>
    <property type="match status" value="1"/>
</dbReference>
<evidence type="ECO:0000313" key="1">
    <source>
        <dbReference type="EMBL" id="MFD0921347.1"/>
    </source>
</evidence>
<organism evidence="1 2">
    <name type="scientific">Saccharopolyspora rosea</name>
    <dbReference type="NCBI Taxonomy" id="524884"/>
    <lineage>
        <taxon>Bacteria</taxon>
        <taxon>Bacillati</taxon>
        <taxon>Actinomycetota</taxon>
        <taxon>Actinomycetes</taxon>
        <taxon>Pseudonocardiales</taxon>
        <taxon>Pseudonocardiaceae</taxon>
        <taxon>Saccharopolyspora</taxon>
    </lineage>
</organism>